<proteinExistence type="predicted"/>
<dbReference type="Proteomes" id="UP000696280">
    <property type="component" value="Unassembled WGS sequence"/>
</dbReference>
<evidence type="ECO:0000313" key="2">
    <source>
        <dbReference type="Proteomes" id="UP000696280"/>
    </source>
</evidence>
<gene>
    <name evidence="1" type="ORF">HYFRA_00014101</name>
</gene>
<keyword evidence="2" id="KW-1185">Reference proteome</keyword>
<reference evidence="1" key="1">
    <citation type="submission" date="2021-07" db="EMBL/GenBank/DDBJ databases">
        <authorList>
            <person name="Durling M."/>
        </authorList>
    </citation>
    <scope>NUCLEOTIDE SEQUENCE</scope>
</reference>
<comment type="caution">
    <text evidence="1">The sequence shown here is derived from an EMBL/GenBank/DDBJ whole genome shotgun (WGS) entry which is preliminary data.</text>
</comment>
<organism evidence="1 2">
    <name type="scientific">Hymenoscyphus fraxineus</name>
    <dbReference type="NCBI Taxonomy" id="746836"/>
    <lineage>
        <taxon>Eukaryota</taxon>
        <taxon>Fungi</taxon>
        <taxon>Dikarya</taxon>
        <taxon>Ascomycota</taxon>
        <taxon>Pezizomycotina</taxon>
        <taxon>Leotiomycetes</taxon>
        <taxon>Helotiales</taxon>
        <taxon>Helotiaceae</taxon>
        <taxon>Hymenoscyphus</taxon>
    </lineage>
</organism>
<protein>
    <submittedName>
        <fullName evidence="1">Uncharacterized protein</fullName>
    </submittedName>
</protein>
<dbReference type="EMBL" id="CAJVRL010000123">
    <property type="protein sequence ID" value="CAG8961994.1"/>
    <property type="molecule type" value="Genomic_DNA"/>
</dbReference>
<dbReference type="AlphaFoldDB" id="A0A9N9L9L8"/>
<accession>A0A9N9L9L8</accession>
<evidence type="ECO:0000313" key="1">
    <source>
        <dbReference type="EMBL" id="CAG8961994.1"/>
    </source>
</evidence>
<sequence>MGNMPKAPLFWLLLPKLLRKNKFIPVLITASNDAVRVVNAIPGSHDTDISALEFCHYLILKVVIGDADRIKRGSKNHYGIEGGILIKGKEDVDPKVSSHASPSRSLHR</sequence>
<name>A0A9N9L9L8_9HELO</name>